<evidence type="ECO:0000313" key="1">
    <source>
        <dbReference type="EMBL" id="PQQ66624.1"/>
    </source>
</evidence>
<name>A0A2S8RA14_9FIRM</name>
<dbReference type="EMBL" id="NEMB01000003">
    <property type="protein sequence ID" value="PQQ66624.1"/>
    <property type="molecule type" value="Genomic_DNA"/>
</dbReference>
<protein>
    <submittedName>
        <fullName evidence="1">Uncharacterized protein</fullName>
    </submittedName>
</protein>
<sequence>MWGFGEKTYSYSQIEKIHVSTHDKTSGGKEYEKYAVRLVFDDNKKITTSSFKFRFPGYDIEDFIDFVSDKSQKEPIYKRFMKDFKQEAD</sequence>
<dbReference type="RefSeq" id="WP_105367940.1">
    <property type="nucleotide sequence ID" value="NZ_NEMB01000003.1"/>
</dbReference>
<comment type="caution">
    <text evidence="1">The sequence shown here is derived from an EMBL/GenBank/DDBJ whole genome shotgun (WGS) entry which is preliminary data.</text>
</comment>
<accession>A0A2S8RA14</accession>
<proteinExistence type="predicted"/>
<evidence type="ECO:0000313" key="2">
    <source>
        <dbReference type="Proteomes" id="UP000239720"/>
    </source>
</evidence>
<reference evidence="1 2" key="1">
    <citation type="journal article" date="2018" name="Syst. Appl. Microbiol.">
        <title>Characterization and high-quality draft genome sequence of Herbivorax saccincola A7, an anaerobic, alkaliphilic, thermophilic, cellulolytic, and xylanolytic bacterium.</title>
        <authorList>
            <person name="Aikawa S."/>
            <person name="Baramee S."/>
            <person name="Sermsathanaswadi J."/>
            <person name="Thianheng P."/>
            <person name="Tachaapaikoon C."/>
            <person name="Shikata A."/>
            <person name="Waeonukul R."/>
            <person name="Pason P."/>
            <person name="Ratanakhanokchai K."/>
            <person name="Kosugi A."/>
        </authorList>
    </citation>
    <scope>NUCLEOTIDE SEQUENCE [LARGE SCALE GENOMIC DNA]</scope>
    <source>
        <strain evidence="1 2">A7</strain>
    </source>
</reference>
<gene>
    <name evidence="1" type="ORF">B9R14_07610</name>
</gene>
<organism evidence="1 2">
    <name type="scientific">Acetivibrio saccincola</name>
    <dbReference type="NCBI Taxonomy" id="1677857"/>
    <lineage>
        <taxon>Bacteria</taxon>
        <taxon>Bacillati</taxon>
        <taxon>Bacillota</taxon>
        <taxon>Clostridia</taxon>
        <taxon>Eubacteriales</taxon>
        <taxon>Oscillospiraceae</taxon>
        <taxon>Acetivibrio</taxon>
    </lineage>
</organism>
<dbReference type="Proteomes" id="UP000239720">
    <property type="component" value="Unassembled WGS sequence"/>
</dbReference>
<dbReference type="OrthoDB" id="9981043at2"/>
<dbReference type="AlphaFoldDB" id="A0A2S8RA14"/>